<gene>
    <name evidence="2" type="ORF">KC01_LOCUS3233</name>
</gene>
<evidence type="ECO:0000313" key="2">
    <source>
        <dbReference type="EMBL" id="CAL1571060.1"/>
    </source>
</evidence>
<name>A0AAV2J323_KNICA</name>
<dbReference type="EMBL" id="OZ035832">
    <property type="protein sequence ID" value="CAL1571060.1"/>
    <property type="molecule type" value="Genomic_DNA"/>
</dbReference>
<organism evidence="2 3">
    <name type="scientific">Knipowitschia caucasica</name>
    <name type="common">Caucasian dwarf goby</name>
    <name type="synonym">Pomatoschistus caucasicus</name>
    <dbReference type="NCBI Taxonomy" id="637954"/>
    <lineage>
        <taxon>Eukaryota</taxon>
        <taxon>Metazoa</taxon>
        <taxon>Chordata</taxon>
        <taxon>Craniata</taxon>
        <taxon>Vertebrata</taxon>
        <taxon>Euteleostomi</taxon>
        <taxon>Actinopterygii</taxon>
        <taxon>Neopterygii</taxon>
        <taxon>Teleostei</taxon>
        <taxon>Neoteleostei</taxon>
        <taxon>Acanthomorphata</taxon>
        <taxon>Gobiaria</taxon>
        <taxon>Gobiiformes</taxon>
        <taxon>Gobioidei</taxon>
        <taxon>Gobiidae</taxon>
        <taxon>Gobiinae</taxon>
        <taxon>Knipowitschia</taxon>
    </lineage>
</organism>
<accession>A0AAV2J323</accession>
<evidence type="ECO:0000313" key="3">
    <source>
        <dbReference type="Proteomes" id="UP001497482"/>
    </source>
</evidence>
<keyword evidence="3" id="KW-1185">Reference proteome</keyword>
<feature type="compositionally biased region" description="Polar residues" evidence="1">
    <location>
        <begin position="96"/>
        <end position="108"/>
    </location>
</feature>
<proteinExistence type="predicted"/>
<feature type="region of interest" description="Disordered" evidence="1">
    <location>
        <begin position="42"/>
        <end position="68"/>
    </location>
</feature>
<evidence type="ECO:0008006" key="4">
    <source>
        <dbReference type="Google" id="ProtNLM"/>
    </source>
</evidence>
<reference evidence="2 3" key="1">
    <citation type="submission" date="2024-04" db="EMBL/GenBank/DDBJ databases">
        <authorList>
            <person name="Waldvogel A.-M."/>
            <person name="Schoenle A."/>
        </authorList>
    </citation>
    <scope>NUCLEOTIDE SEQUENCE [LARGE SCALE GENOMIC DNA]</scope>
</reference>
<sequence length="147" mass="16378">MNERLAAAAEEIFVLVERAIAEHEENQKNQQLDSLNNKVLHISANGSDTGPRVMQEPSESPRVKEEPSQNIIICDIVSLCKGGRETKHSDEADMSSLFQQRSTRMKSQQQREKGGQMFNSSGSDIDEDWEPPARSSTAQMETEADGD</sequence>
<protein>
    <recommendedName>
        <fullName evidence="4">Rab effector MyRIP/Melanophilin domain-containing protein</fullName>
    </recommendedName>
</protein>
<evidence type="ECO:0000256" key="1">
    <source>
        <dbReference type="SAM" id="MobiDB-lite"/>
    </source>
</evidence>
<dbReference type="AlphaFoldDB" id="A0AAV2J323"/>
<dbReference type="Proteomes" id="UP001497482">
    <property type="component" value="Chromosome 10"/>
</dbReference>
<feature type="region of interest" description="Disordered" evidence="1">
    <location>
        <begin position="85"/>
        <end position="147"/>
    </location>
</feature>